<keyword evidence="8" id="KW-1185">Reference proteome</keyword>
<dbReference type="Gene3D" id="3.30.1120.10">
    <property type="match status" value="1"/>
</dbReference>
<dbReference type="Pfam" id="PF00884">
    <property type="entry name" value="Sulfatase"/>
    <property type="match status" value="1"/>
</dbReference>
<evidence type="ECO:0000256" key="2">
    <source>
        <dbReference type="ARBA" id="ARBA00022723"/>
    </source>
</evidence>
<dbReference type="EMBL" id="CP042425">
    <property type="protein sequence ID" value="QEL20146.1"/>
    <property type="molecule type" value="Genomic_DNA"/>
</dbReference>
<organism evidence="7 8">
    <name type="scientific">Limnoglobus roseus</name>
    <dbReference type="NCBI Taxonomy" id="2598579"/>
    <lineage>
        <taxon>Bacteria</taxon>
        <taxon>Pseudomonadati</taxon>
        <taxon>Planctomycetota</taxon>
        <taxon>Planctomycetia</taxon>
        <taxon>Gemmatales</taxon>
        <taxon>Gemmataceae</taxon>
        <taxon>Limnoglobus</taxon>
    </lineage>
</organism>
<dbReference type="InterPro" id="IPR017850">
    <property type="entry name" value="Alkaline_phosphatase_core_sf"/>
</dbReference>
<keyword evidence="2" id="KW-0479">Metal-binding</keyword>
<dbReference type="OrthoDB" id="9783154at2"/>
<dbReference type="SUPFAM" id="SSF53649">
    <property type="entry name" value="Alkaline phosphatase-like"/>
    <property type="match status" value="1"/>
</dbReference>
<keyword evidence="4" id="KW-0106">Calcium</keyword>
<dbReference type="PANTHER" id="PTHR42693:SF53">
    <property type="entry name" value="ENDO-4-O-SULFATASE"/>
    <property type="match status" value="1"/>
</dbReference>
<dbReference type="RefSeq" id="WP_149114467.1">
    <property type="nucleotide sequence ID" value="NZ_CP042425.1"/>
</dbReference>
<evidence type="ECO:0000256" key="4">
    <source>
        <dbReference type="ARBA" id="ARBA00022837"/>
    </source>
</evidence>
<dbReference type="Gene3D" id="3.40.720.10">
    <property type="entry name" value="Alkaline Phosphatase, subunit A"/>
    <property type="match status" value="1"/>
</dbReference>
<evidence type="ECO:0000256" key="5">
    <source>
        <dbReference type="SAM" id="SignalP"/>
    </source>
</evidence>
<evidence type="ECO:0000259" key="6">
    <source>
        <dbReference type="Pfam" id="PF00884"/>
    </source>
</evidence>
<dbReference type="GO" id="GO:0046872">
    <property type="term" value="F:metal ion binding"/>
    <property type="evidence" value="ECO:0007669"/>
    <property type="project" value="UniProtKB-KW"/>
</dbReference>
<dbReference type="Proteomes" id="UP000324974">
    <property type="component" value="Chromosome"/>
</dbReference>
<reference evidence="8" key="1">
    <citation type="submission" date="2019-08" db="EMBL/GenBank/DDBJ databases">
        <title>Limnoglobus roseus gen. nov., sp. nov., a novel freshwater planctomycete with a giant genome from the family Gemmataceae.</title>
        <authorList>
            <person name="Kulichevskaya I.S."/>
            <person name="Naumoff D.G."/>
            <person name="Miroshnikov K."/>
            <person name="Ivanova A."/>
            <person name="Philippov D.A."/>
            <person name="Hakobyan A."/>
            <person name="Rijpstra I.C."/>
            <person name="Sinninghe Damste J.S."/>
            <person name="Liesack W."/>
            <person name="Dedysh S.N."/>
        </authorList>
    </citation>
    <scope>NUCLEOTIDE SEQUENCE [LARGE SCALE GENOMIC DNA]</scope>
    <source>
        <strain evidence="8">PX52</strain>
    </source>
</reference>
<keyword evidence="5" id="KW-0732">Signal</keyword>
<feature type="domain" description="Sulfatase N-terminal" evidence="6">
    <location>
        <begin position="22"/>
        <end position="419"/>
    </location>
</feature>
<dbReference type="InterPro" id="IPR050738">
    <property type="entry name" value="Sulfatase"/>
</dbReference>
<evidence type="ECO:0000256" key="1">
    <source>
        <dbReference type="ARBA" id="ARBA00008779"/>
    </source>
</evidence>
<dbReference type="PANTHER" id="PTHR42693">
    <property type="entry name" value="ARYLSULFATASE FAMILY MEMBER"/>
    <property type="match status" value="1"/>
</dbReference>
<dbReference type="KEGG" id="lrs:PX52LOC_07234"/>
<keyword evidence="3" id="KW-0378">Hydrolase</keyword>
<protein>
    <submittedName>
        <fullName evidence="7">Arylsulfatase</fullName>
    </submittedName>
</protein>
<gene>
    <name evidence="7" type="ORF">PX52LOC_07234</name>
</gene>
<proteinExistence type="inferred from homology"/>
<dbReference type="InterPro" id="IPR024607">
    <property type="entry name" value="Sulfatase_CS"/>
</dbReference>
<evidence type="ECO:0000313" key="7">
    <source>
        <dbReference type="EMBL" id="QEL20146.1"/>
    </source>
</evidence>
<dbReference type="InterPro" id="IPR000917">
    <property type="entry name" value="Sulfatase_N"/>
</dbReference>
<dbReference type="PROSITE" id="PS00149">
    <property type="entry name" value="SULFATASE_2"/>
    <property type="match status" value="1"/>
</dbReference>
<comment type="similarity">
    <text evidence="1">Belongs to the sulfatase family.</text>
</comment>
<accession>A0A5C1AQ47</accession>
<feature type="signal peptide" evidence="5">
    <location>
        <begin position="1"/>
        <end position="18"/>
    </location>
</feature>
<dbReference type="CDD" id="cd16025">
    <property type="entry name" value="PAS_like"/>
    <property type="match status" value="1"/>
</dbReference>
<name>A0A5C1AQ47_9BACT</name>
<sequence>MRLFSLFALVFFVPSVTAAERPNVLLILADDMGFSDLGSYGGEIDTPNLDALAKNGLRFTQFHNTARCWPTRAAVLTGYYAQQVRRDTVPGVKSGSQGVRPAWAKLLPEFLAARGYHSYHAGKWHVDGKVLPAGFERSYSLNDHDRHFAPKQHTEDDKSLPAVDPKAGYYSSTVIADHAITYLNEHFEKHPTQPFFEFVAFTAPHFPVQAPAEDVAKYRKKYLAGWDELRDARWKRMKDLKLGDALPPIERDLGPPYAFPEAMKKLGPNELNRPLAWADLTPEQRQFQADKMAVHAAMVDRMDHEIGRVVDAVKKAGKFEDTLILFFSDNGASAEIMVRGDGHDPHAECGTGATFLSIGPGWSSLCNTPFRRHKTWVHEGGICTPLLVHWPKGIPARGELRQTPGHVVDLVPTILELAGGPAAKVPDAPELPGRSLVSVFAKDGPVPRGSIWWAHEGNRALRVGDWKIVAAGKANAWELYDVSADPTETKDRAKDHPEKVREMAALWQKQFDDYAAQAKKGVPHEPEKKPGSP</sequence>
<feature type="chain" id="PRO_5022906263" evidence="5">
    <location>
        <begin position="19"/>
        <end position="533"/>
    </location>
</feature>
<dbReference type="AlphaFoldDB" id="A0A5C1AQ47"/>
<evidence type="ECO:0000256" key="3">
    <source>
        <dbReference type="ARBA" id="ARBA00022801"/>
    </source>
</evidence>
<evidence type="ECO:0000313" key="8">
    <source>
        <dbReference type="Proteomes" id="UP000324974"/>
    </source>
</evidence>
<dbReference type="GO" id="GO:0004065">
    <property type="term" value="F:arylsulfatase activity"/>
    <property type="evidence" value="ECO:0007669"/>
    <property type="project" value="TreeGrafter"/>
</dbReference>